<keyword evidence="7" id="KW-1185">Reference proteome</keyword>
<dbReference type="Proteomes" id="UP000008888">
    <property type="component" value="Chromosome"/>
</dbReference>
<proteinExistence type="predicted"/>
<dbReference type="PANTHER" id="PTHR42887:SF1">
    <property type="entry name" value="BLR3961 PROTEIN"/>
    <property type="match status" value="1"/>
</dbReference>
<evidence type="ECO:0000256" key="3">
    <source>
        <dbReference type="ARBA" id="ARBA00022827"/>
    </source>
</evidence>
<dbReference type="PANTHER" id="PTHR42887">
    <property type="entry name" value="OS12G0638800 PROTEIN"/>
    <property type="match status" value="1"/>
</dbReference>
<dbReference type="InterPro" id="IPR023166">
    <property type="entry name" value="BaiN-like_dom_sf"/>
</dbReference>
<reference evidence="6 7" key="1">
    <citation type="journal article" date="2011" name="J. Bacteriol.">
        <title>Complete Genome Sequence of the Aerobic Marine Methanotroph Methylomonas methanica MC09.</title>
        <authorList>
            <person name="Boden R."/>
            <person name="Cunliffe M."/>
            <person name="Scanlan J."/>
            <person name="Moussard H."/>
            <person name="Kits K.D."/>
            <person name="Klotz M.G."/>
            <person name="Jetten M.S."/>
            <person name="Vuilleumier S."/>
            <person name="Han J."/>
            <person name="Peters L."/>
            <person name="Mikhailova N."/>
            <person name="Teshima H."/>
            <person name="Tapia R."/>
            <person name="Kyrpides N."/>
            <person name="Ivanova N."/>
            <person name="Pagani I."/>
            <person name="Cheng J.F."/>
            <person name="Goodwin L."/>
            <person name="Han C."/>
            <person name="Hauser L."/>
            <person name="Land M.L."/>
            <person name="Lapidus A."/>
            <person name="Lucas S."/>
            <person name="Pitluck S."/>
            <person name="Woyke T."/>
            <person name="Stein L."/>
            <person name="Murrell J.C."/>
        </authorList>
    </citation>
    <scope>NUCLEOTIDE SEQUENCE [LARGE SCALE GENOMIC DNA]</scope>
    <source>
        <strain evidence="6 7">MC09</strain>
    </source>
</reference>
<dbReference type="Gene3D" id="1.10.8.260">
    <property type="entry name" value="HI0933 insert domain-like"/>
    <property type="match status" value="1"/>
</dbReference>
<dbReference type="InterPro" id="IPR057661">
    <property type="entry name" value="RsdA/BaiN/AoA(So)_Rossmann"/>
</dbReference>
<evidence type="ECO:0000256" key="2">
    <source>
        <dbReference type="ARBA" id="ARBA00022630"/>
    </source>
</evidence>
<accession>G0A6E6</accession>
<gene>
    <name evidence="6" type="ordered locus">Metme_4593</name>
</gene>
<reference key="2">
    <citation type="submission" date="2011-05" db="EMBL/GenBank/DDBJ databases">
        <title>Complete genome sequence of the aerobic marine methanotroph Methylomonas methanica MC09.</title>
        <authorList>
            <person name="Boden R."/>
            <person name="Cunliffe M."/>
            <person name="Scanlan J."/>
            <person name="Moussard H."/>
            <person name="Kits K.D."/>
            <person name="Klotz M."/>
            <person name="Jetten M."/>
            <person name="Vuilleumier S."/>
            <person name="Han J."/>
            <person name="Peters L."/>
            <person name="Mikhailova N."/>
            <person name="Teshima H."/>
            <person name="Tapia R."/>
            <person name="Kyrpides N."/>
            <person name="Ivanova N."/>
            <person name="Pagani I."/>
            <person name="Cheng J.-F."/>
            <person name="Goodwin L."/>
            <person name="Han C."/>
            <person name="Hauser L."/>
            <person name="Land M."/>
            <person name="Lapidus A."/>
            <person name="Lucas S."/>
            <person name="Pitluck S."/>
            <person name="Woyke T."/>
            <person name="Stein L.Y."/>
            <person name="Murrell C."/>
        </authorList>
    </citation>
    <scope>NUCLEOTIDE SEQUENCE</scope>
    <source>
        <strain>MC09</strain>
    </source>
</reference>
<keyword evidence="2" id="KW-0285">Flavoprotein</keyword>
<dbReference type="AlphaFoldDB" id="G0A6E6"/>
<name>G0A6E6_METMM</name>
<dbReference type="RefSeq" id="WP_013821144.1">
    <property type="nucleotide sequence ID" value="NC_015572.1"/>
</dbReference>
<dbReference type="Pfam" id="PF22780">
    <property type="entry name" value="HI0933_like_1st"/>
    <property type="match status" value="1"/>
</dbReference>
<feature type="domain" description="RsdA/BaiN/AoA(So)-like insert" evidence="5">
    <location>
        <begin position="194"/>
        <end position="350"/>
    </location>
</feature>
<evidence type="ECO:0000259" key="5">
    <source>
        <dbReference type="Pfam" id="PF22780"/>
    </source>
</evidence>
<dbReference type="NCBIfam" id="TIGR03862">
    <property type="entry name" value="flavo_PP4765"/>
    <property type="match status" value="1"/>
</dbReference>
<organism evidence="6 7">
    <name type="scientific">Methylomonas methanica (strain DSM 25384 / MC09)</name>
    <dbReference type="NCBI Taxonomy" id="857087"/>
    <lineage>
        <taxon>Bacteria</taxon>
        <taxon>Pseudomonadati</taxon>
        <taxon>Pseudomonadota</taxon>
        <taxon>Gammaproteobacteria</taxon>
        <taxon>Methylococcales</taxon>
        <taxon>Methylococcaceae</taxon>
        <taxon>Methylomonas</taxon>
    </lineage>
</organism>
<dbReference type="EMBL" id="CP002738">
    <property type="protein sequence ID" value="AEG02931.1"/>
    <property type="molecule type" value="Genomic_DNA"/>
</dbReference>
<dbReference type="NCBIfam" id="TIGR00275">
    <property type="entry name" value="aminoacetone oxidase family FAD-binding enzyme"/>
    <property type="match status" value="1"/>
</dbReference>
<dbReference type="OrthoDB" id="5288829at2"/>
<dbReference type="Gene3D" id="3.50.50.60">
    <property type="entry name" value="FAD/NAD(P)-binding domain"/>
    <property type="match status" value="1"/>
</dbReference>
<keyword evidence="3" id="KW-0274">FAD</keyword>
<dbReference type="PRINTS" id="PR00419">
    <property type="entry name" value="ADXRDTASE"/>
</dbReference>
<dbReference type="SUPFAM" id="SSF160996">
    <property type="entry name" value="HI0933 insert domain-like"/>
    <property type="match status" value="1"/>
</dbReference>
<reference evidence="7" key="3">
    <citation type="submission" date="2011-05" db="EMBL/GenBank/DDBJ databases">
        <title>Complete sequence of Methylomonas methanica MC09.</title>
        <authorList>
            <consortium name="US DOE Joint Genome Institute"/>
            <person name="Lucas S."/>
            <person name="Han J."/>
            <person name="Lapidus A."/>
            <person name="Cheng J.-F."/>
            <person name="Goodwin L."/>
            <person name="Pitluck S."/>
            <person name="Peters L."/>
            <person name="Mikhailova N."/>
            <person name="Teshima H."/>
            <person name="Han C."/>
            <person name="Tapia R."/>
            <person name="Land M."/>
            <person name="Hauser L."/>
            <person name="Kyrpides N."/>
            <person name="Ivanova N."/>
            <person name="Pagani I."/>
            <person name="Stein L."/>
            <person name="Woyke T."/>
        </authorList>
    </citation>
    <scope>NUCLEOTIDE SEQUENCE [LARGE SCALE GENOMIC DNA]</scope>
    <source>
        <strain evidence="7">MC09</strain>
    </source>
</reference>
<dbReference type="KEGG" id="mmt:Metme_4593"/>
<evidence type="ECO:0000313" key="7">
    <source>
        <dbReference type="Proteomes" id="UP000008888"/>
    </source>
</evidence>
<dbReference type="SUPFAM" id="SSF51905">
    <property type="entry name" value="FAD/NAD(P)-binding domain"/>
    <property type="match status" value="1"/>
</dbReference>
<dbReference type="STRING" id="857087.Metme_4593"/>
<protein>
    <submittedName>
        <fullName evidence="6">Uncharacterized flavoprotein, PP_4765 family</fullName>
    </submittedName>
</protein>
<dbReference type="Pfam" id="PF03486">
    <property type="entry name" value="HI0933_like"/>
    <property type="match status" value="1"/>
</dbReference>
<dbReference type="InterPro" id="IPR036188">
    <property type="entry name" value="FAD/NAD-bd_sf"/>
</dbReference>
<evidence type="ECO:0000256" key="1">
    <source>
        <dbReference type="ARBA" id="ARBA00001974"/>
    </source>
</evidence>
<dbReference type="eggNOG" id="COG2081">
    <property type="taxonomic scope" value="Bacteria"/>
</dbReference>
<dbReference type="InterPro" id="IPR055178">
    <property type="entry name" value="RsdA/BaiN/AoA(So)-like_dom"/>
</dbReference>
<feature type="domain" description="RsdA/BaiN/AoA(So)-like Rossmann fold-like" evidence="4">
    <location>
        <begin position="7"/>
        <end position="401"/>
    </location>
</feature>
<dbReference type="InterPro" id="IPR004792">
    <property type="entry name" value="BaiN-like"/>
</dbReference>
<dbReference type="HOGENOM" id="CLU_025174_1_0_6"/>
<evidence type="ECO:0000259" key="4">
    <source>
        <dbReference type="Pfam" id="PF03486"/>
    </source>
</evidence>
<comment type="cofactor">
    <cofactor evidence="1">
        <name>FAD</name>
        <dbReference type="ChEBI" id="CHEBI:57692"/>
    </cofactor>
</comment>
<sequence>MRISDKSVAIVGAGPAGLMAAEVLITAGIKVDVYDAMPSAGRKFLMAGKGGMNITHAEAFEQFLTRYADHRRDLEASLRDFCPESLCAWVKGLGIDTFVGSSGRVFPTEMKAAPLLRAWLHRLREAGVHFHMRHRWQGWSGGGELSFVNSSGELLIEADATILALGGGSWPQLGSTGSWPPLLAQQGVEVLPLRPANCGFEVAWSEHLRERFAGQPLKAVRLNFTNAHGETFNQTGELMLTDYGLEGGLIYACSALLRDEIAAAGSARIFLDLCPDRDISNIKARLALPRGKASLANHLRKRLNLEGAKSALLREVLTTSAMQNPEILAGTLKALPVTLLATRPLAEAISSAGGVSFRALDAHLMLHQLPGTFCAGEMLDWEAPTGGYLLTACLATGRTAGLGALRWIRQN</sequence>
<dbReference type="Gene3D" id="2.40.30.10">
    <property type="entry name" value="Translation factors"/>
    <property type="match status" value="1"/>
</dbReference>
<evidence type="ECO:0000313" key="6">
    <source>
        <dbReference type="EMBL" id="AEG02931.1"/>
    </source>
</evidence>
<dbReference type="InterPro" id="IPR022460">
    <property type="entry name" value="Flavoprotein_PP4765"/>
</dbReference>